<dbReference type="Gene3D" id="3.40.120.10">
    <property type="entry name" value="Alpha-D-Glucose-1,6-Bisphosphate, subunit A, domain 3"/>
    <property type="match status" value="3"/>
</dbReference>
<dbReference type="InterPro" id="IPR005844">
    <property type="entry name" value="A-D-PHexomutase_a/b/a-I"/>
</dbReference>
<feature type="domain" description="Alpha-D-phosphohexomutase C-terminal" evidence="10">
    <location>
        <begin position="496"/>
        <end position="538"/>
    </location>
</feature>
<name>A0A225SZV1_9BURK</name>
<dbReference type="EMBL" id="NJGV01000001">
    <property type="protein sequence ID" value="OWY36875.1"/>
    <property type="molecule type" value="Genomic_DNA"/>
</dbReference>
<evidence type="ECO:0000256" key="6">
    <source>
        <dbReference type="ARBA" id="ARBA00023235"/>
    </source>
</evidence>
<protein>
    <recommendedName>
        <fullName evidence="7">Phosphoglucomutase</fullName>
        <ecNumber evidence="7">5.4.2.2</ecNumber>
    </recommendedName>
</protein>
<dbReference type="InterPro" id="IPR005846">
    <property type="entry name" value="A-D-PHexomutase_a/b/a-III"/>
</dbReference>
<dbReference type="GO" id="GO:0006166">
    <property type="term" value="P:purine ribonucleoside salvage"/>
    <property type="evidence" value="ECO:0007669"/>
    <property type="project" value="TreeGrafter"/>
</dbReference>
<sequence>MSSVNPLAGKRAAPSALVNLPVLLSNYYSLRPDVAEAGHRVAFGTSGHRGNANAHSFNEWHVLAITQAICDYRKEQGFKGPLFLGIDTHALSEPAWHSALEVLAANEVVTMLAEGSPYAPTPAVSHAILSHNRVHRDKLADGIVVTPSHNPPDNGGFKYNMPNGGPSDSNVTSWIEKRANGYLEHKLEGVRRISFEKALKADTTRRYDYLDNYVGDLPNIIDLGAISAANVKIGVDPLGGAGLHYWSAIADRYKLNLEVVNTDVDASFRFVPLDWDAQIRMDPSSPHAMSELIALKDRFDVAMACDTDHDRHGIVAKSTGLLPANDYLSVAVYYLFRHRPAWRADAAVGKTLVSSQMINRVANHLGRKLLEMPVGFKWFVDGLYDGSLAFGCEESAGASFVRFDGQPWSTDKDGITAALLAAEMTARTGSDPGQIYQDLTRQLGAPVNGRKEAAATPEQKARLSKLSPEDVSSTELAGETIREVMTTAPANGKAFGGLKIVTDNGWFAARPSGTESIYKIYGESFRDEAHLERIFAEAQEIVTRALKSS</sequence>
<evidence type="ECO:0000259" key="13">
    <source>
        <dbReference type="Pfam" id="PF02880"/>
    </source>
</evidence>
<evidence type="ECO:0000256" key="8">
    <source>
        <dbReference type="RuleBase" id="RU004326"/>
    </source>
</evidence>
<dbReference type="InterPro" id="IPR005852">
    <property type="entry name" value="PGM_a-D-Glc-sp"/>
</dbReference>
<evidence type="ECO:0000313" key="15">
    <source>
        <dbReference type="Proteomes" id="UP000214747"/>
    </source>
</evidence>
<comment type="caution">
    <text evidence="14">The sequence shown here is derived from an EMBL/GenBank/DDBJ whole genome shotgun (WGS) entry which is preliminary data.</text>
</comment>
<dbReference type="Proteomes" id="UP000214747">
    <property type="component" value="Unassembled WGS sequence"/>
</dbReference>
<dbReference type="InterPro" id="IPR036900">
    <property type="entry name" value="A-D-PHexomutase_C_sf"/>
</dbReference>
<evidence type="ECO:0000259" key="12">
    <source>
        <dbReference type="Pfam" id="PF02879"/>
    </source>
</evidence>
<dbReference type="PANTHER" id="PTHR45745:SF1">
    <property type="entry name" value="PHOSPHOGLUCOMUTASE 2B-RELATED"/>
    <property type="match status" value="1"/>
</dbReference>
<evidence type="ECO:0000259" key="11">
    <source>
        <dbReference type="Pfam" id="PF02878"/>
    </source>
</evidence>
<dbReference type="GO" id="GO:0004614">
    <property type="term" value="F:phosphoglucomutase activity"/>
    <property type="evidence" value="ECO:0007669"/>
    <property type="project" value="UniProtKB-UniRule"/>
</dbReference>
<feature type="domain" description="Alpha-D-phosphohexomutase alpha/beta/alpha" evidence="12">
    <location>
        <begin position="212"/>
        <end position="316"/>
    </location>
</feature>
<dbReference type="SUPFAM" id="SSF53738">
    <property type="entry name" value="Phosphoglucomutase, first 3 domains"/>
    <property type="match status" value="3"/>
</dbReference>
<dbReference type="Gene3D" id="3.30.310.50">
    <property type="entry name" value="Alpha-D-phosphohexomutase, C-terminal domain"/>
    <property type="match status" value="1"/>
</dbReference>
<feature type="domain" description="Alpha-D-phosphohexomutase alpha/beta/alpha" evidence="11">
    <location>
        <begin position="41"/>
        <end position="181"/>
    </location>
</feature>
<evidence type="ECO:0000256" key="5">
    <source>
        <dbReference type="ARBA" id="ARBA00022842"/>
    </source>
</evidence>
<evidence type="ECO:0000256" key="7">
    <source>
        <dbReference type="NCBIfam" id="TIGR01132"/>
    </source>
</evidence>
<dbReference type="InterPro" id="IPR016066">
    <property type="entry name" value="A-D-PHexomutase_CS"/>
</dbReference>
<organism evidence="14 15">
    <name type="scientific">Herbaspirillum aquaticum</name>
    <dbReference type="NCBI Taxonomy" id="568783"/>
    <lineage>
        <taxon>Bacteria</taxon>
        <taxon>Pseudomonadati</taxon>
        <taxon>Pseudomonadota</taxon>
        <taxon>Betaproteobacteria</taxon>
        <taxon>Burkholderiales</taxon>
        <taxon>Oxalobacteraceae</taxon>
        <taxon>Herbaspirillum</taxon>
    </lineage>
</organism>
<evidence type="ECO:0000256" key="2">
    <source>
        <dbReference type="ARBA" id="ARBA00010231"/>
    </source>
</evidence>
<gene>
    <name evidence="14" type="ORF">CEJ45_01935</name>
</gene>
<dbReference type="PANTHER" id="PTHR45745">
    <property type="entry name" value="PHOSPHOMANNOMUTASE 45A"/>
    <property type="match status" value="1"/>
</dbReference>
<keyword evidence="15" id="KW-1185">Reference proteome</keyword>
<dbReference type="InterPro" id="IPR005845">
    <property type="entry name" value="A-D-PHexomutase_a/b/a-II"/>
</dbReference>
<dbReference type="Pfam" id="PF02879">
    <property type="entry name" value="PGM_PMM_II"/>
    <property type="match status" value="1"/>
</dbReference>
<dbReference type="NCBIfam" id="TIGR01132">
    <property type="entry name" value="pgm"/>
    <property type="match status" value="1"/>
</dbReference>
<dbReference type="EC" id="5.4.2.2" evidence="7"/>
<dbReference type="CDD" id="cd05801">
    <property type="entry name" value="PGM_like3"/>
    <property type="match status" value="1"/>
</dbReference>
<dbReference type="GO" id="GO:0005975">
    <property type="term" value="P:carbohydrate metabolic process"/>
    <property type="evidence" value="ECO:0007669"/>
    <property type="project" value="UniProtKB-UniRule"/>
</dbReference>
<feature type="region of interest" description="Disordered" evidence="9">
    <location>
        <begin position="446"/>
        <end position="469"/>
    </location>
</feature>
<dbReference type="InterPro" id="IPR005843">
    <property type="entry name" value="A-D-PHexomutase_C"/>
</dbReference>
<dbReference type="Pfam" id="PF02878">
    <property type="entry name" value="PGM_PMM_I"/>
    <property type="match status" value="1"/>
</dbReference>
<dbReference type="InterPro" id="IPR016055">
    <property type="entry name" value="A-D-PHexomutase_a/b/a-I/II/III"/>
</dbReference>
<keyword evidence="5 8" id="KW-0460">Magnesium</keyword>
<keyword evidence="6" id="KW-0413">Isomerase</keyword>
<evidence type="ECO:0000256" key="1">
    <source>
        <dbReference type="ARBA" id="ARBA00001946"/>
    </source>
</evidence>
<dbReference type="GO" id="GO:0000287">
    <property type="term" value="F:magnesium ion binding"/>
    <property type="evidence" value="ECO:0007669"/>
    <property type="project" value="InterPro"/>
</dbReference>
<accession>A0A225SZV1</accession>
<feature type="domain" description="Alpha-D-phosphohexomutase alpha/beta/alpha" evidence="13">
    <location>
        <begin position="325"/>
        <end position="441"/>
    </location>
</feature>
<evidence type="ECO:0000313" key="14">
    <source>
        <dbReference type="EMBL" id="OWY36875.1"/>
    </source>
</evidence>
<dbReference type="RefSeq" id="WP_088753551.1">
    <property type="nucleotide sequence ID" value="NZ_NJGV01000001.1"/>
</dbReference>
<reference evidence="14 15" key="1">
    <citation type="journal article" date="2010" name="Int. J. Syst. Evol. Microbiol.">
        <title>Reclassification of Herbaspirillum putei as a later heterotypic synonym of Herbaspirillum huttiense, with the description of H. huttiense subsp. huttiense subsp. nov. and H. huttiense subsp. putei subsp. nov., comb. nov., and description of Herbaspirillum aquaticum sp. nov.</title>
        <authorList>
            <person name="Dobritsa A.P."/>
            <person name="Reddy M.C."/>
            <person name="Samadpour M."/>
        </authorList>
    </citation>
    <scope>NUCLEOTIDE SEQUENCE [LARGE SCALE GENOMIC DNA]</scope>
    <source>
        <strain evidence="14 15">IEH 4430</strain>
    </source>
</reference>
<proteinExistence type="inferred from homology"/>
<dbReference type="Pfam" id="PF02880">
    <property type="entry name" value="PGM_PMM_III"/>
    <property type="match status" value="1"/>
</dbReference>
<comment type="similarity">
    <text evidence="2 8">Belongs to the phosphohexose mutase family.</text>
</comment>
<dbReference type="AlphaFoldDB" id="A0A225SZV1"/>
<evidence type="ECO:0000259" key="10">
    <source>
        <dbReference type="Pfam" id="PF00408"/>
    </source>
</evidence>
<dbReference type="PROSITE" id="PS00710">
    <property type="entry name" value="PGM_PMM"/>
    <property type="match status" value="1"/>
</dbReference>
<comment type="cofactor">
    <cofactor evidence="1">
        <name>Mg(2+)</name>
        <dbReference type="ChEBI" id="CHEBI:18420"/>
    </cofactor>
</comment>
<dbReference type="Pfam" id="PF00408">
    <property type="entry name" value="PGM_PMM_IV"/>
    <property type="match status" value="1"/>
</dbReference>
<evidence type="ECO:0000256" key="3">
    <source>
        <dbReference type="ARBA" id="ARBA00022553"/>
    </source>
</evidence>
<dbReference type="SUPFAM" id="SSF55957">
    <property type="entry name" value="Phosphoglucomutase, C-terminal domain"/>
    <property type="match status" value="1"/>
</dbReference>
<evidence type="ECO:0000256" key="4">
    <source>
        <dbReference type="ARBA" id="ARBA00022723"/>
    </source>
</evidence>
<keyword evidence="4 8" id="KW-0479">Metal-binding</keyword>
<dbReference type="GO" id="GO:0008973">
    <property type="term" value="F:phosphopentomutase activity"/>
    <property type="evidence" value="ECO:0007669"/>
    <property type="project" value="TreeGrafter"/>
</dbReference>
<evidence type="ECO:0000256" key="9">
    <source>
        <dbReference type="SAM" id="MobiDB-lite"/>
    </source>
</evidence>
<keyword evidence="3" id="KW-0597">Phosphoprotein</keyword>